<dbReference type="Proteomes" id="UP000235145">
    <property type="component" value="Unassembled WGS sequence"/>
</dbReference>
<evidence type="ECO:0000313" key="2">
    <source>
        <dbReference type="EMBL" id="KAJ0218270.1"/>
    </source>
</evidence>
<feature type="chain" id="PRO_5040401588" evidence="1">
    <location>
        <begin position="28"/>
        <end position="132"/>
    </location>
</feature>
<feature type="signal peptide" evidence="1">
    <location>
        <begin position="1"/>
        <end position="27"/>
    </location>
</feature>
<proteinExistence type="predicted"/>
<evidence type="ECO:0000313" key="3">
    <source>
        <dbReference type="Proteomes" id="UP000235145"/>
    </source>
</evidence>
<comment type="caution">
    <text evidence="2">The sequence shown here is derived from an EMBL/GenBank/DDBJ whole genome shotgun (WGS) entry which is preliminary data.</text>
</comment>
<organism evidence="2 3">
    <name type="scientific">Lactuca sativa</name>
    <name type="common">Garden lettuce</name>
    <dbReference type="NCBI Taxonomy" id="4236"/>
    <lineage>
        <taxon>Eukaryota</taxon>
        <taxon>Viridiplantae</taxon>
        <taxon>Streptophyta</taxon>
        <taxon>Embryophyta</taxon>
        <taxon>Tracheophyta</taxon>
        <taxon>Spermatophyta</taxon>
        <taxon>Magnoliopsida</taxon>
        <taxon>eudicotyledons</taxon>
        <taxon>Gunneridae</taxon>
        <taxon>Pentapetalae</taxon>
        <taxon>asterids</taxon>
        <taxon>campanulids</taxon>
        <taxon>Asterales</taxon>
        <taxon>Asteraceae</taxon>
        <taxon>Cichorioideae</taxon>
        <taxon>Cichorieae</taxon>
        <taxon>Lactucinae</taxon>
        <taxon>Lactuca</taxon>
    </lineage>
</organism>
<evidence type="ECO:0000256" key="1">
    <source>
        <dbReference type="SAM" id="SignalP"/>
    </source>
</evidence>
<sequence>MMLIVKVGGSMLYQVLVLTLTNYPMGAIKVNIISKEVKTRSFFVSSDTRRHGVANGKLHLPKASVGWAKNMLLGCGSRENGSTCNLIEEAWKFAYGGGNVSGLALKAMSLGYELEDMDLIKRLLDSMPKYFQ</sequence>
<reference evidence="2 3" key="1">
    <citation type="journal article" date="2017" name="Nat. Commun.">
        <title>Genome assembly with in vitro proximity ligation data and whole-genome triplication in lettuce.</title>
        <authorList>
            <person name="Reyes-Chin-Wo S."/>
            <person name="Wang Z."/>
            <person name="Yang X."/>
            <person name="Kozik A."/>
            <person name="Arikit S."/>
            <person name="Song C."/>
            <person name="Xia L."/>
            <person name="Froenicke L."/>
            <person name="Lavelle D.O."/>
            <person name="Truco M.J."/>
            <person name="Xia R."/>
            <person name="Zhu S."/>
            <person name="Xu C."/>
            <person name="Xu H."/>
            <person name="Xu X."/>
            <person name="Cox K."/>
            <person name="Korf I."/>
            <person name="Meyers B.C."/>
            <person name="Michelmore R.W."/>
        </authorList>
    </citation>
    <scope>NUCLEOTIDE SEQUENCE [LARGE SCALE GENOMIC DNA]</scope>
    <source>
        <strain evidence="3">cv. Salinas</strain>
        <tissue evidence="2">Seedlings</tissue>
    </source>
</reference>
<name>A0A9R1W4I6_LACSA</name>
<keyword evidence="3" id="KW-1185">Reference proteome</keyword>
<dbReference type="AlphaFoldDB" id="A0A9R1W4I6"/>
<accession>A0A9R1W4I6</accession>
<keyword evidence="1" id="KW-0732">Signal</keyword>
<protein>
    <submittedName>
        <fullName evidence="2">Uncharacterized protein</fullName>
    </submittedName>
</protein>
<dbReference type="EMBL" id="NBSK02000003">
    <property type="protein sequence ID" value="KAJ0218270.1"/>
    <property type="molecule type" value="Genomic_DNA"/>
</dbReference>
<gene>
    <name evidence="2" type="ORF">LSAT_V11C300144340</name>
</gene>